<dbReference type="Gene3D" id="3.20.20.300">
    <property type="entry name" value="Glycoside hydrolase, family 3, N-terminal domain"/>
    <property type="match status" value="1"/>
</dbReference>
<evidence type="ECO:0000256" key="1">
    <source>
        <dbReference type="ARBA" id="ARBA00005336"/>
    </source>
</evidence>
<dbReference type="GO" id="GO:0030246">
    <property type="term" value="F:carbohydrate binding"/>
    <property type="evidence" value="ECO:0007669"/>
    <property type="project" value="InterPro"/>
</dbReference>
<dbReference type="KEGG" id="pfla:Pflav_019630"/>
<accession>A0A6F8XP03</accession>
<dbReference type="Pfam" id="PF03422">
    <property type="entry name" value="CBM_6"/>
    <property type="match status" value="1"/>
</dbReference>
<dbReference type="PROSITE" id="PS51175">
    <property type="entry name" value="CBM6"/>
    <property type="match status" value="1"/>
</dbReference>
<dbReference type="Gene3D" id="3.40.50.1700">
    <property type="entry name" value="Glycoside hydrolase family 3 C-terminal domain"/>
    <property type="match status" value="1"/>
</dbReference>
<evidence type="ECO:0000256" key="3">
    <source>
        <dbReference type="ARBA" id="ARBA00022801"/>
    </source>
</evidence>
<dbReference type="GO" id="GO:0045493">
    <property type="term" value="P:xylan catabolic process"/>
    <property type="evidence" value="ECO:0007669"/>
    <property type="project" value="InterPro"/>
</dbReference>
<evidence type="ECO:0000256" key="4">
    <source>
        <dbReference type="ARBA" id="ARBA00058905"/>
    </source>
</evidence>
<evidence type="ECO:0000256" key="5">
    <source>
        <dbReference type="ARBA" id="ARBA00074219"/>
    </source>
</evidence>
<dbReference type="InterPro" id="IPR036962">
    <property type="entry name" value="Glyco_hydro_3_N_sf"/>
</dbReference>
<dbReference type="Pfam" id="PF01915">
    <property type="entry name" value="Glyco_hydro_3_C"/>
    <property type="match status" value="1"/>
</dbReference>
<reference evidence="9 10" key="1">
    <citation type="submission" date="2020-03" db="EMBL/GenBank/DDBJ databases">
        <title>Whole genome shotgun sequence of Phytohabitans flavus NBRC 107702.</title>
        <authorList>
            <person name="Komaki H."/>
            <person name="Tamura T."/>
        </authorList>
    </citation>
    <scope>NUCLEOTIDE SEQUENCE [LARGE SCALE GENOMIC DNA]</scope>
    <source>
        <strain evidence="9 10">NBRC 107702</strain>
    </source>
</reference>
<dbReference type="Proteomes" id="UP000502508">
    <property type="component" value="Chromosome"/>
</dbReference>
<dbReference type="InterPro" id="IPR006584">
    <property type="entry name" value="Cellulose-bd_IV"/>
</dbReference>
<reference evidence="9 10" key="2">
    <citation type="submission" date="2020-03" db="EMBL/GenBank/DDBJ databases">
        <authorList>
            <person name="Ichikawa N."/>
            <person name="Kimura A."/>
            <person name="Kitahashi Y."/>
            <person name="Uohara A."/>
        </authorList>
    </citation>
    <scope>NUCLEOTIDE SEQUENCE [LARGE SCALE GENOMIC DNA]</scope>
    <source>
        <strain evidence="9 10">NBRC 107702</strain>
    </source>
</reference>
<protein>
    <recommendedName>
        <fullName evidence="5">Exo-alpha-(1-&gt;6)-L-arabinopyranosidase</fullName>
    </recommendedName>
</protein>
<dbReference type="CDD" id="cd04084">
    <property type="entry name" value="CBM6_xylanase-like"/>
    <property type="match status" value="1"/>
</dbReference>
<dbReference type="PRINTS" id="PR00133">
    <property type="entry name" value="GLHYDRLASE3"/>
</dbReference>
<dbReference type="RefSeq" id="WP_232071160.1">
    <property type="nucleotide sequence ID" value="NZ_AP022870.1"/>
</dbReference>
<dbReference type="GO" id="GO:0046556">
    <property type="term" value="F:alpha-L-arabinofuranosidase activity"/>
    <property type="evidence" value="ECO:0007669"/>
    <property type="project" value="TreeGrafter"/>
</dbReference>
<dbReference type="Pfam" id="PF00933">
    <property type="entry name" value="Glyco_hydro_3"/>
    <property type="match status" value="1"/>
</dbReference>
<dbReference type="InterPro" id="IPR017853">
    <property type="entry name" value="GH"/>
</dbReference>
<dbReference type="SUPFAM" id="SSF51445">
    <property type="entry name" value="(Trans)glycosidases"/>
    <property type="match status" value="1"/>
</dbReference>
<dbReference type="AlphaFoldDB" id="A0A6F8XP03"/>
<dbReference type="GO" id="GO:0008422">
    <property type="term" value="F:beta-glucosidase activity"/>
    <property type="evidence" value="ECO:0007669"/>
    <property type="project" value="UniProtKB-ARBA"/>
</dbReference>
<dbReference type="PANTHER" id="PTHR42721">
    <property type="entry name" value="SUGAR HYDROLASE-RELATED"/>
    <property type="match status" value="1"/>
</dbReference>
<dbReference type="InterPro" id="IPR002772">
    <property type="entry name" value="Glyco_hydro_3_C"/>
</dbReference>
<dbReference type="Gene3D" id="2.60.120.380">
    <property type="match status" value="1"/>
</dbReference>
<organism evidence="9 10">
    <name type="scientific">Phytohabitans flavus</name>
    <dbReference type="NCBI Taxonomy" id="1076124"/>
    <lineage>
        <taxon>Bacteria</taxon>
        <taxon>Bacillati</taxon>
        <taxon>Actinomycetota</taxon>
        <taxon>Actinomycetes</taxon>
        <taxon>Micromonosporales</taxon>
        <taxon>Micromonosporaceae</taxon>
    </lineage>
</organism>
<dbReference type="SMART" id="SM00606">
    <property type="entry name" value="CBD_IV"/>
    <property type="match status" value="1"/>
</dbReference>
<dbReference type="InterPro" id="IPR001764">
    <property type="entry name" value="Glyco_hydro_3_N"/>
</dbReference>
<dbReference type="GO" id="GO:0031222">
    <property type="term" value="P:arabinan catabolic process"/>
    <property type="evidence" value="ECO:0007669"/>
    <property type="project" value="TreeGrafter"/>
</dbReference>
<keyword evidence="2 7" id="KW-0732">Signal</keyword>
<dbReference type="InterPro" id="IPR008979">
    <property type="entry name" value="Galactose-bd-like_sf"/>
</dbReference>
<dbReference type="InterPro" id="IPR008999">
    <property type="entry name" value="Actin-crosslinking"/>
</dbReference>
<dbReference type="FunFam" id="2.60.40.10:FF:000495">
    <property type="entry name" value="Periplasmic beta-glucosidase"/>
    <property type="match status" value="1"/>
</dbReference>
<dbReference type="SUPFAM" id="SSF50405">
    <property type="entry name" value="Actin-crosslinking proteins"/>
    <property type="match status" value="1"/>
</dbReference>
<dbReference type="InterPro" id="IPR044993">
    <property type="entry name" value="BXL"/>
</dbReference>
<dbReference type="SMART" id="SM01217">
    <property type="entry name" value="Fn3_like"/>
    <property type="match status" value="1"/>
</dbReference>
<dbReference type="SUPFAM" id="SSF49785">
    <property type="entry name" value="Galactose-binding domain-like"/>
    <property type="match status" value="1"/>
</dbReference>
<dbReference type="InterPro" id="IPR026891">
    <property type="entry name" value="Fn3-like"/>
</dbReference>
<evidence type="ECO:0000313" key="9">
    <source>
        <dbReference type="EMBL" id="BCB75553.1"/>
    </source>
</evidence>
<feature type="domain" description="CBM6" evidence="8">
    <location>
        <begin position="866"/>
        <end position="986"/>
    </location>
</feature>
<dbReference type="Gene3D" id="2.60.120.260">
    <property type="entry name" value="Galactose-binding domain-like"/>
    <property type="match status" value="1"/>
</dbReference>
<dbReference type="InterPro" id="IPR005084">
    <property type="entry name" value="CBM6"/>
</dbReference>
<dbReference type="Gene3D" id="2.60.40.10">
    <property type="entry name" value="Immunoglobulins"/>
    <property type="match status" value="1"/>
</dbReference>
<dbReference type="PANTHER" id="PTHR42721:SF3">
    <property type="entry name" value="BETA-D-XYLOSIDASE 5-RELATED"/>
    <property type="match status" value="1"/>
</dbReference>
<evidence type="ECO:0000256" key="7">
    <source>
        <dbReference type="SAM" id="SignalP"/>
    </source>
</evidence>
<dbReference type="InterPro" id="IPR013783">
    <property type="entry name" value="Ig-like_fold"/>
</dbReference>
<sequence>MRAPRAWLAAAVTAVLLAPVAPARAAEPPYPRGSSQGARAAEPAYPFRDPDLPLAARIDDLVGRLTPAEKISLLHQYQPAIPRLDIGAFRTGTEALHGVAWLGEATVFPQAIGLSTTWDPELIRRVGGAVGQEARGFHAQDPANNGLNVWAPVVNLLRDPRWGRNEEGYSEDPYLTGVMSTAYARGLAGDHPTYLRTAPTLKHYLANNNEVLRDTTSSVLPPRLLHDYEYAAFRPAIEAGAATGVMTSYNLVNGRPATVEPSLDAEVRTWTDRDLMVVSDAYAPGNLTGPQAYYTTQAEANAAAVQAGIDSFTQDGNSPASTVAALTSATEQGLLPWSEVDDALRHIFSIRFRLGEFDPPGRNPYAAITPDVIDSPEHRRLAREAADAQLVLLKNARGALPLSPSKARRVAVVGPLADTVYTDWYSGTPPYTVTPRQGITSRLGAGATVVGDEGVDRIALRDVATGAYVTATGTTDADAVTVGGTGAGEAAQFDVFDWGEGLLTLRSAANGRYLGYNWGPFVTRDAQPNGWYVQQQFKLEGQPDGTYAIRYAGYETREPWFPPNRYLTVDSDGRLALGAPTAATAARFAKEVVRAGTDSAVAAATGADVAIVVVGSMPAINGRETNDRVSTALAPGQAALVKAVRAANPNTVVVLENSYPTTVAWEQANVPAILWTSHAGQETGNAVAGALFGDTNPSGRLTQTWYRSDAELPSILDYDIAKTGMTYLYHRGTPLYPFGYGLSYTTFGYSPLRVDANGVSLDVTNTGRRSGVETVQLYTHFGRSRAEQPLKQLRGFARVSLAPGETKSVRIPLRAGDLSYWDVTRSRPVVESGTYDILVGASATDIRRIATLKVKGETIPPRSFRAPVAAWTFDDYSGTTLVDTTKAAGTAVAATAAGQWVRYSDVDLGGGPGQATVRASSDAPAGIEIRLDHPTRGRLLGTIAVPATGGRYAWTEVSAALRRTGGRHDVYLVFTAPARLDTVRLS</sequence>
<feature type="region of interest" description="Disordered" evidence="6">
    <location>
        <begin position="26"/>
        <end position="45"/>
    </location>
</feature>
<name>A0A6F8XP03_9ACTN</name>
<gene>
    <name evidence="9" type="ORF">Pflav_019630</name>
</gene>
<evidence type="ECO:0000256" key="2">
    <source>
        <dbReference type="ARBA" id="ARBA00022729"/>
    </source>
</evidence>
<evidence type="ECO:0000259" key="8">
    <source>
        <dbReference type="PROSITE" id="PS51175"/>
    </source>
</evidence>
<keyword evidence="10" id="KW-1185">Reference proteome</keyword>
<evidence type="ECO:0000313" key="10">
    <source>
        <dbReference type="Proteomes" id="UP000502508"/>
    </source>
</evidence>
<comment type="similarity">
    <text evidence="1">Belongs to the glycosyl hydrolase 3 family.</text>
</comment>
<proteinExistence type="inferred from homology"/>
<dbReference type="SUPFAM" id="SSF52279">
    <property type="entry name" value="Beta-D-glucan exohydrolase, C-terminal domain"/>
    <property type="match status" value="1"/>
</dbReference>
<evidence type="ECO:0000256" key="6">
    <source>
        <dbReference type="SAM" id="MobiDB-lite"/>
    </source>
</evidence>
<feature type="signal peptide" evidence="7">
    <location>
        <begin position="1"/>
        <end position="25"/>
    </location>
</feature>
<keyword evidence="3" id="KW-0378">Hydrolase</keyword>
<dbReference type="CDD" id="cd23343">
    <property type="entry name" value="beta-trefoil_FSCN_BglX-like"/>
    <property type="match status" value="1"/>
</dbReference>
<dbReference type="Pfam" id="PF14310">
    <property type="entry name" value="Fn3-like"/>
    <property type="match status" value="1"/>
</dbReference>
<dbReference type="GO" id="GO:0009044">
    <property type="term" value="F:xylan 1,4-beta-xylosidase activity"/>
    <property type="evidence" value="ECO:0007669"/>
    <property type="project" value="InterPro"/>
</dbReference>
<dbReference type="InterPro" id="IPR036881">
    <property type="entry name" value="Glyco_hydro_3_C_sf"/>
</dbReference>
<dbReference type="EMBL" id="AP022870">
    <property type="protein sequence ID" value="BCB75553.1"/>
    <property type="molecule type" value="Genomic_DNA"/>
</dbReference>
<feature type="chain" id="PRO_5026284996" description="Exo-alpha-(1-&gt;6)-L-arabinopyranosidase" evidence="7">
    <location>
        <begin position="26"/>
        <end position="986"/>
    </location>
</feature>
<comment type="function">
    <text evidence="4">Catalyzes the hydrolysis of a non-reducing terminal alpha-L-arabinopyranosidic linkage in ginsenoside Rb2 (alpha-L-arabinopyranosyl-(1-&gt;6)-alpha-D-glucopyranosyl) to release alpha-D-glucopyranosyl (Rd). It is not able to hydrolyze alpha-L-arabinofuranosyl-(1-&gt;6)-alpha-D-glucopyranosyl (Rc).</text>
</comment>